<dbReference type="GO" id="GO:0005737">
    <property type="term" value="C:cytoplasm"/>
    <property type="evidence" value="ECO:0007669"/>
    <property type="project" value="UniProtKB-SubCell"/>
</dbReference>
<reference evidence="9" key="1">
    <citation type="journal article" date="2020" name="Nat. Commun.">
        <title>Genome assembly of wild tea tree DASZ reveals pedigree and selection history of tea varieties.</title>
        <authorList>
            <person name="Zhang W."/>
            <person name="Zhang Y."/>
            <person name="Qiu H."/>
            <person name="Guo Y."/>
            <person name="Wan H."/>
            <person name="Zhang X."/>
            <person name="Scossa F."/>
            <person name="Alseekh S."/>
            <person name="Zhang Q."/>
            <person name="Wang P."/>
            <person name="Xu L."/>
            <person name="Schmidt M.H."/>
            <person name="Jia X."/>
            <person name="Li D."/>
            <person name="Zhu A."/>
            <person name="Guo F."/>
            <person name="Chen W."/>
            <person name="Ni D."/>
            <person name="Usadel B."/>
            <person name="Fernie A.R."/>
            <person name="Wen W."/>
        </authorList>
    </citation>
    <scope>NUCLEOTIDE SEQUENCE [LARGE SCALE GENOMIC DNA]</scope>
    <source>
        <strain evidence="9">cv. G240</strain>
    </source>
</reference>
<evidence type="ECO:0000313" key="9">
    <source>
        <dbReference type="Proteomes" id="UP000593564"/>
    </source>
</evidence>
<dbReference type="AlphaFoldDB" id="A0A7J7H9H5"/>
<feature type="compositionally biased region" description="Polar residues" evidence="5">
    <location>
        <begin position="29"/>
        <end position="51"/>
    </location>
</feature>
<name>A0A7J7H9H5_CAMSI</name>
<feature type="domain" description="RecX first three-helical" evidence="7">
    <location>
        <begin position="202"/>
        <end position="235"/>
    </location>
</feature>
<gene>
    <name evidence="8" type="ORF">HYC85_011606</name>
</gene>
<dbReference type="PANTHER" id="PTHR33602">
    <property type="entry name" value="REGULATORY PROTEIN RECX FAMILY PROTEIN"/>
    <property type="match status" value="1"/>
</dbReference>
<dbReference type="PANTHER" id="PTHR33602:SF1">
    <property type="entry name" value="REGULATORY PROTEIN RECX FAMILY PROTEIN"/>
    <property type="match status" value="1"/>
</dbReference>
<evidence type="ECO:0000259" key="7">
    <source>
        <dbReference type="Pfam" id="PF21982"/>
    </source>
</evidence>
<dbReference type="InterPro" id="IPR036388">
    <property type="entry name" value="WH-like_DNA-bd_sf"/>
</dbReference>
<dbReference type="InterPro" id="IPR053924">
    <property type="entry name" value="RecX_HTH_2nd"/>
</dbReference>
<feature type="region of interest" description="Disordered" evidence="5">
    <location>
        <begin position="29"/>
        <end position="98"/>
    </location>
</feature>
<dbReference type="Gene3D" id="1.10.10.10">
    <property type="entry name" value="Winged helix-like DNA-binding domain superfamily/Winged helix DNA-binding domain"/>
    <property type="match status" value="2"/>
</dbReference>
<sequence length="422" mass="48321">MFEREDANLTQIPYPYPCRIDTGISPSTAESMMKKSSSIGCSSGRANSSSFPVKYIPKKTLKKEKPEISKKTLKTEKSQTEKPQTSSTSKKAPENKVIKNGSDHNALRFEVHNDGKSLQRSFVLDKNSQNQNQNQMPIHYLTYHANQELKEETDYDEGVVDCESIEEPKEVVEELEIHWEKNPHYQEALQGVKTNKQDAEKMAIELLATRAFTAVELRKKLHGKGFPPDIIDAVIMDFQSRGLVNDCLYAETFSQSRFSSSSWGPRRIKQALFKKGVSEVDAEKAINLVFQDSDQESRHGLSKVSMDHLFVQASKQWLRGRDVTNETRKSRIVRWLQYRWFQLGIREPPLESISDSFAFYEPMWSVLFQMIADFRPTHHFCHAFHIGTLPTNSSSWASTWINCFLVSLPSANQSVAKKSRLE</sequence>
<evidence type="ECO:0000256" key="3">
    <source>
        <dbReference type="ARBA" id="ARBA00018111"/>
    </source>
</evidence>
<keyword evidence="4" id="KW-0963">Cytoplasm</keyword>
<dbReference type="InterPro" id="IPR003783">
    <property type="entry name" value="Regulatory_RecX"/>
</dbReference>
<dbReference type="HAMAP" id="MF_01114">
    <property type="entry name" value="RecX"/>
    <property type="match status" value="1"/>
</dbReference>
<accession>A0A7J7H9H5</accession>
<reference evidence="8 9" key="2">
    <citation type="submission" date="2020-07" db="EMBL/GenBank/DDBJ databases">
        <title>Genome assembly of wild tea tree DASZ reveals pedigree and selection history of tea varieties.</title>
        <authorList>
            <person name="Zhang W."/>
        </authorList>
    </citation>
    <scope>NUCLEOTIDE SEQUENCE [LARGE SCALE GENOMIC DNA]</scope>
    <source>
        <strain evidence="9">cv. G240</strain>
        <tissue evidence="8">Leaf</tissue>
    </source>
</reference>
<dbReference type="Pfam" id="PF21982">
    <property type="entry name" value="RecX_HTH1"/>
    <property type="match status" value="1"/>
</dbReference>
<comment type="subcellular location">
    <subcellularLocation>
        <location evidence="1">Cytoplasm</location>
    </subcellularLocation>
</comment>
<evidence type="ECO:0000256" key="1">
    <source>
        <dbReference type="ARBA" id="ARBA00004496"/>
    </source>
</evidence>
<dbReference type="GO" id="GO:0006282">
    <property type="term" value="P:regulation of DNA repair"/>
    <property type="evidence" value="ECO:0007669"/>
    <property type="project" value="InterPro"/>
</dbReference>
<dbReference type="EMBL" id="JACBKZ010000005">
    <property type="protein sequence ID" value="KAF5949613.1"/>
    <property type="molecule type" value="Genomic_DNA"/>
</dbReference>
<keyword evidence="9" id="KW-1185">Reference proteome</keyword>
<dbReference type="Pfam" id="PF02631">
    <property type="entry name" value="RecX_HTH2"/>
    <property type="match status" value="1"/>
</dbReference>
<feature type="domain" description="RecX second three-helical" evidence="6">
    <location>
        <begin position="245"/>
        <end position="285"/>
    </location>
</feature>
<comment type="similarity">
    <text evidence="2">Belongs to the RecX family.</text>
</comment>
<protein>
    <recommendedName>
        <fullName evidence="3">Regulatory protein RecX</fullName>
    </recommendedName>
</protein>
<evidence type="ECO:0000256" key="5">
    <source>
        <dbReference type="SAM" id="MobiDB-lite"/>
    </source>
</evidence>
<feature type="compositionally biased region" description="Basic and acidic residues" evidence="5">
    <location>
        <begin position="63"/>
        <end position="80"/>
    </location>
</feature>
<evidence type="ECO:0000259" key="6">
    <source>
        <dbReference type="Pfam" id="PF02631"/>
    </source>
</evidence>
<feature type="compositionally biased region" description="Polar residues" evidence="5">
    <location>
        <begin position="81"/>
        <end position="90"/>
    </location>
</feature>
<evidence type="ECO:0000256" key="4">
    <source>
        <dbReference type="ARBA" id="ARBA00022490"/>
    </source>
</evidence>
<evidence type="ECO:0000313" key="8">
    <source>
        <dbReference type="EMBL" id="KAF5949613.1"/>
    </source>
</evidence>
<proteinExistence type="inferred from homology"/>
<comment type="caution">
    <text evidence="8">The sequence shown here is derived from an EMBL/GenBank/DDBJ whole genome shotgun (WGS) entry which is preliminary data.</text>
</comment>
<evidence type="ECO:0000256" key="2">
    <source>
        <dbReference type="ARBA" id="ARBA00009695"/>
    </source>
</evidence>
<organism evidence="8 9">
    <name type="scientific">Camellia sinensis</name>
    <name type="common">Tea plant</name>
    <name type="synonym">Thea sinensis</name>
    <dbReference type="NCBI Taxonomy" id="4442"/>
    <lineage>
        <taxon>Eukaryota</taxon>
        <taxon>Viridiplantae</taxon>
        <taxon>Streptophyta</taxon>
        <taxon>Embryophyta</taxon>
        <taxon>Tracheophyta</taxon>
        <taxon>Spermatophyta</taxon>
        <taxon>Magnoliopsida</taxon>
        <taxon>eudicotyledons</taxon>
        <taxon>Gunneridae</taxon>
        <taxon>Pentapetalae</taxon>
        <taxon>asterids</taxon>
        <taxon>Ericales</taxon>
        <taxon>Theaceae</taxon>
        <taxon>Camellia</taxon>
    </lineage>
</organism>
<dbReference type="InterPro" id="IPR053926">
    <property type="entry name" value="RecX_HTH_1st"/>
</dbReference>
<dbReference type="Proteomes" id="UP000593564">
    <property type="component" value="Unassembled WGS sequence"/>
</dbReference>